<dbReference type="Gene3D" id="1.10.472.10">
    <property type="entry name" value="Cyclin-like"/>
    <property type="match status" value="1"/>
</dbReference>
<dbReference type="EMBL" id="SDOV01000008">
    <property type="protein sequence ID" value="KAH7637652.1"/>
    <property type="molecule type" value="Genomic_DNA"/>
</dbReference>
<organism evidence="5">
    <name type="scientific">Dermatophagoides farinae</name>
    <name type="common">American house dust mite</name>
    <dbReference type="NCBI Taxonomy" id="6954"/>
    <lineage>
        <taxon>Eukaryota</taxon>
        <taxon>Metazoa</taxon>
        <taxon>Ecdysozoa</taxon>
        <taxon>Arthropoda</taxon>
        <taxon>Chelicerata</taxon>
        <taxon>Arachnida</taxon>
        <taxon>Acari</taxon>
        <taxon>Acariformes</taxon>
        <taxon>Sarcoptiformes</taxon>
        <taxon>Astigmata</taxon>
        <taxon>Psoroptidia</taxon>
        <taxon>Analgoidea</taxon>
        <taxon>Pyroglyphidae</taxon>
        <taxon>Dermatophagoidinae</taxon>
        <taxon>Dermatophagoides</taxon>
    </lineage>
</organism>
<dbReference type="PIRSF" id="PIRSF028934">
    <property type="entry name" value="Cyclin_CG14939"/>
    <property type="match status" value="1"/>
</dbReference>
<dbReference type="AlphaFoldDB" id="A0A9D4NT73"/>
<reference evidence="5" key="2">
    <citation type="journal article" date="2021" name="World Allergy Organ. J.">
        <title>Chromosome-level assembly of Dermatophagoides farinae genome and transcriptome reveals two novel allergens Der f 37 and Der f 39.</title>
        <authorList>
            <person name="Chen J."/>
            <person name="Cai Z."/>
            <person name="Fan D."/>
            <person name="Hu J."/>
            <person name="Hou Y."/>
            <person name="He Y."/>
            <person name="Zhang Z."/>
            <person name="Zhao Z."/>
            <person name="Gao P."/>
            <person name="Hu W."/>
            <person name="Sun J."/>
            <person name="Li J."/>
            <person name="Ji K."/>
        </authorList>
    </citation>
    <scope>NUCLEOTIDE SEQUENCE</scope>
    <source>
        <strain evidence="5">JKM2019</strain>
    </source>
</reference>
<feature type="compositionally biased region" description="Polar residues" evidence="3">
    <location>
        <begin position="64"/>
        <end position="83"/>
    </location>
</feature>
<evidence type="ECO:0000259" key="4">
    <source>
        <dbReference type="SMART" id="SM00385"/>
    </source>
</evidence>
<dbReference type="InterPro" id="IPR006671">
    <property type="entry name" value="Cyclin_N"/>
</dbReference>
<sequence>MGNRFSCCKTHGESLFKHRRRRLSRRRRKESSQTTLNNAEIKYDETILSLQHISERELPETNHDPSTNPTAAPLHSQQSSTSRNYHRKNTPNYYEYRNTLKKYSSCSTIFIDDSTVSHPNLKNMIKCVSMAIYYHIHNRSSEVVLDIFDEKIYPLENLSNNSNIPVEPDFRTIYRFIRTLFNAAQLSSECAIITLVYLERLLTYAEIDIVPCTWRRIVLGAILLASKVWDDQAVWNVDYCQILRDSSIDDMNELERRFLEMIQFNINVPSSVYAKYYFELRELAEKNDLLSNPATQLAEQLTEQRAFKLEALSRLSAVDNQHSQFINLRKDLRKWSSQNSVTLFQRKSLAIIS</sequence>
<protein>
    <submittedName>
        <fullName evidence="5">Cyclin-y-like protein 1-like protein</fullName>
    </submittedName>
</protein>
<comment type="caution">
    <text evidence="5">The sequence shown here is derived from an EMBL/GenBank/DDBJ whole genome shotgun (WGS) entry which is preliminary data.</text>
</comment>
<keyword evidence="1 2" id="KW-0195">Cyclin</keyword>
<evidence type="ECO:0000313" key="5">
    <source>
        <dbReference type="EMBL" id="KAH7637652.1"/>
    </source>
</evidence>
<name>A0A9D4NT73_DERFA</name>
<comment type="similarity">
    <text evidence="2">Belongs to the cyclin family.</text>
</comment>
<dbReference type="InterPro" id="IPR036915">
    <property type="entry name" value="Cyclin-like_sf"/>
</dbReference>
<accession>A0A9D4NT73</accession>
<dbReference type="SUPFAM" id="SSF47954">
    <property type="entry name" value="Cyclin-like"/>
    <property type="match status" value="1"/>
</dbReference>
<dbReference type="InterPro" id="IPR012399">
    <property type="entry name" value="Cyclin_Y"/>
</dbReference>
<dbReference type="InterPro" id="IPR013763">
    <property type="entry name" value="Cyclin-like_dom"/>
</dbReference>
<dbReference type="Proteomes" id="UP000828236">
    <property type="component" value="Unassembled WGS sequence"/>
</dbReference>
<proteinExistence type="inferred from homology"/>
<dbReference type="CDD" id="cd20540">
    <property type="entry name" value="CYCLIN_CCNY_like"/>
    <property type="match status" value="1"/>
</dbReference>
<gene>
    <name evidence="5" type="ORF">HUG17_8756</name>
</gene>
<dbReference type="GO" id="GO:0019901">
    <property type="term" value="F:protein kinase binding"/>
    <property type="evidence" value="ECO:0007669"/>
    <property type="project" value="InterPro"/>
</dbReference>
<reference evidence="5" key="1">
    <citation type="submission" date="2020-06" db="EMBL/GenBank/DDBJ databases">
        <authorList>
            <person name="Ji K."/>
            <person name="Li J."/>
        </authorList>
    </citation>
    <scope>NUCLEOTIDE SEQUENCE</scope>
    <source>
        <strain evidence="5">JKM2019</strain>
        <tissue evidence="5">Whole body</tissue>
    </source>
</reference>
<evidence type="ECO:0000256" key="3">
    <source>
        <dbReference type="SAM" id="MobiDB-lite"/>
    </source>
</evidence>
<evidence type="ECO:0000256" key="2">
    <source>
        <dbReference type="RuleBase" id="RU000383"/>
    </source>
</evidence>
<feature type="domain" description="Cyclin-like" evidence="4">
    <location>
        <begin position="175"/>
        <end position="260"/>
    </location>
</feature>
<evidence type="ECO:0000256" key="1">
    <source>
        <dbReference type="ARBA" id="ARBA00023127"/>
    </source>
</evidence>
<dbReference type="SMART" id="SM00385">
    <property type="entry name" value="CYCLIN"/>
    <property type="match status" value="1"/>
</dbReference>
<dbReference type="FunFam" id="1.10.472.10:FF:000123">
    <property type="entry name" value="Cyclin-Y-like protein 2"/>
    <property type="match status" value="1"/>
</dbReference>
<dbReference type="Pfam" id="PF00134">
    <property type="entry name" value="Cyclin_N"/>
    <property type="match status" value="1"/>
</dbReference>
<feature type="region of interest" description="Disordered" evidence="3">
    <location>
        <begin position="57"/>
        <end position="89"/>
    </location>
</feature>
<dbReference type="PANTHER" id="PTHR14248">
    <property type="entry name" value="CYCLIN Y, ISOFORM A"/>
    <property type="match status" value="1"/>
</dbReference>